<name>A0A7R9FWP0_TIMSH</name>
<accession>A0A7R9FWP0</accession>
<evidence type="ECO:0000313" key="1">
    <source>
        <dbReference type="EMBL" id="CAD7257968.1"/>
    </source>
</evidence>
<proteinExistence type="predicted"/>
<sequence>MAWPHRSWNRCAFSPTAAECKSPLVDENSQPPKSFFSPRGWSQRRRCKLEKLEEAPAQACIYGEFEDMVVTEDAREYTGGTMELSQMASIEHSHELVTNTGRVENHLGKTSPSSPDRDSILDLPVLSSRAQHKLAGALVVLSCSTAEDGEIKKMALNFRRKLGRSVDSVDASPESDISISPSRNLSEASLAMWAVLPEKIKSDPSLTSCRAHFDRQLGRQGIFANARSDEVDTGGTSAEPLTLMSRNGSFSRDSVLLCVCLSAS</sequence>
<gene>
    <name evidence="1" type="ORF">TSIB3V08_LOCUS2213</name>
</gene>
<protein>
    <submittedName>
        <fullName evidence="1">Uncharacterized protein</fullName>
    </submittedName>
</protein>
<dbReference type="AlphaFoldDB" id="A0A7R9FWP0"/>
<dbReference type="EMBL" id="OC000652">
    <property type="protein sequence ID" value="CAD7257968.1"/>
    <property type="molecule type" value="Genomic_DNA"/>
</dbReference>
<organism evidence="1">
    <name type="scientific">Timema shepardi</name>
    <name type="common">Walking stick</name>
    <dbReference type="NCBI Taxonomy" id="629360"/>
    <lineage>
        <taxon>Eukaryota</taxon>
        <taxon>Metazoa</taxon>
        <taxon>Ecdysozoa</taxon>
        <taxon>Arthropoda</taxon>
        <taxon>Hexapoda</taxon>
        <taxon>Insecta</taxon>
        <taxon>Pterygota</taxon>
        <taxon>Neoptera</taxon>
        <taxon>Polyneoptera</taxon>
        <taxon>Phasmatodea</taxon>
        <taxon>Timematodea</taxon>
        <taxon>Timematoidea</taxon>
        <taxon>Timematidae</taxon>
        <taxon>Timema</taxon>
    </lineage>
</organism>
<reference evidence="1" key="1">
    <citation type="submission" date="2020-11" db="EMBL/GenBank/DDBJ databases">
        <authorList>
            <person name="Tran Van P."/>
        </authorList>
    </citation>
    <scope>NUCLEOTIDE SEQUENCE</scope>
</reference>